<reference evidence="6 7" key="1">
    <citation type="submission" date="2018-08" db="EMBL/GenBank/DDBJ databases">
        <title>Genome of Clostridium chromiireducens C1, DSM12136.</title>
        <authorList>
            <person name="Xing M."/>
            <person name="Wei Y."/>
            <person name="Ang E.L."/>
            <person name="Zhao H."/>
            <person name="Zhang Y."/>
        </authorList>
    </citation>
    <scope>NUCLEOTIDE SEQUENCE [LARGE SCALE GENOMIC DNA]</scope>
    <source>
        <strain evidence="6 7">C1</strain>
    </source>
</reference>
<dbReference type="Proteomes" id="UP000265930">
    <property type="component" value="Unassembled WGS sequence"/>
</dbReference>
<dbReference type="PANTHER" id="PTHR43649:SF33">
    <property type="entry name" value="POLYGALACTURONAN_RHAMNOGALACTURONAN-BINDING PROTEIN YTCQ"/>
    <property type="match status" value="1"/>
</dbReference>
<name>A0A399ITW4_9CLOT</name>
<evidence type="ECO:0000256" key="4">
    <source>
        <dbReference type="ARBA" id="ARBA00023139"/>
    </source>
</evidence>
<organism evidence="6 7">
    <name type="scientific">Clostridium chromiireducens</name>
    <dbReference type="NCBI Taxonomy" id="225345"/>
    <lineage>
        <taxon>Bacteria</taxon>
        <taxon>Bacillati</taxon>
        <taxon>Bacillota</taxon>
        <taxon>Clostridia</taxon>
        <taxon>Eubacteriales</taxon>
        <taxon>Clostridiaceae</taxon>
        <taxon>Clostridium</taxon>
    </lineage>
</organism>
<evidence type="ECO:0000256" key="5">
    <source>
        <dbReference type="ARBA" id="ARBA00023288"/>
    </source>
</evidence>
<comment type="caution">
    <text evidence="6">The sequence shown here is derived from an EMBL/GenBank/DDBJ whole genome shotgun (WGS) entry which is preliminary data.</text>
</comment>
<dbReference type="AlphaFoldDB" id="A0A399ITW4"/>
<evidence type="ECO:0000256" key="3">
    <source>
        <dbReference type="ARBA" id="ARBA00023136"/>
    </source>
</evidence>
<protein>
    <submittedName>
        <fullName evidence="6">Extracellular solute-binding protein</fullName>
    </submittedName>
</protein>
<dbReference type="Gene3D" id="3.40.190.10">
    <property type="entry name" value="Periplasmic binding protein-like II"/>
    <property type="match status" value="2"/>
</dbReference>
<evidence type="ECO:0000313" key="6">
    <source>
        <dbReference type="EMBL" id="RII36454.1"/>
    </source>
</evidence>
<evidence type="ECO:0000313" key="7">
    <source>
        <dbReference type="Proteomes" id="UP000265930"/>
    </source>
</evidence>
<keyword evidence="3" id="KW-0472">Membrane</keyword>
<dbReference type="SUPFAM" id="SSF53850">
    <property type="entry name" value="Periplasmic binding protein-like II"/>
    <property type="match status" value="1"/>
</dbReference>
<keyword evidence="5" id="KW-0449">Lipoprotein</keyword>
<keyword evidence="2" id="KW-0732">Signal</keyword>
<keyword evidence="4" id="KW-0564">Palmitate</keyword>
<proteinExistence type="predicted"/>
<gene>
    <name evidence="6" type="ORF">D2A34_03450</name>
</gene>
<keyword evidence="1" id="KW-1003">Cell membrane</keyword>
<dbReference type="InterPro" id="IPR006059">
    <property type="entry name" value="SBP"/>
</dbReference>
<sequence>MRKYNKLIKIVTLFLLVILASIFGFNSFKKYIVGSRQNNENSRELEGSITFVSNRTDKSEELNSMIKEFGQIHPKVKINLELIGDVEEILERRAAAGELPDVTLVPGAIDTIEYSKYFLPIDDLGFNDENIYNYTLGTDNKLYTLSTSMLWEGVIYNEEIFKAANIKEIPRTKKEFFEACQKIKGIGVTPIALNYKQQWVMSMWSDSIPYLFDTNLEDNTITNSKDILNDSSGVHKSLELIREIVKNKYCEADLFNYDWQQCKNDLKDKKVAMIIWNSDFKYQLEDMGASKEEFGMFPIPESKMINIVGDYKFAISKNTKYPDISKEFLKFMFSDDRYAKAVNIMSSLKNSEKNIQMLRELEEFNLPIQMQANVVKNQTNEELEIHNKYSNTKNEIGLNSSFVQRYVIASDTKPIIEEVNKKWRESRAKIQ</sequence>
<dbReference type="InterPro" id="IPR050490">
    <property type="entry name" value="Bact_solute-bd_prot1"/>
</dbReference>
<dbReference type="PANTHER" id="PTHR43649">
    <property type="entry name" value="ARABINOSE-BINDING PROTEIN-RELATED"/>
    <property type="match status" value="1"/>
</dbReference>
<evidence type="ECO:0000256" key="1">
    <source>
        <dbReference type="ARBA" id="ARBA00022475"/>
    </source>
</evidence>
<dbReference type="Pfam" id="PF01547">
    <property type="entry name" value="SBP_bac_1"/>
    <property type="match status" value="1"/>
</dbReference>
<dbReference type="EMBL" id="QXDJ01000001">
    <property type="protein sequence ID" value="RII36454.1"/>
    <property type="molecule type" value="Genomic_DNA"/>
</dbReference>
<dbReference type="RefSeq" id="WP_119365717.1">
    <property type="nucleotide sequence ID" value="NZ_QXDJ01000001.1"/>
</dbReference>
<evidence type="ECO:0000256" key="2">
    <source>
        <dbReference type="ARBA" id="ARBA00022729"/>
    </source>
</evidence>
<accession>A0A399ITW4</accession>